<dbReference type="Pfam" id="PF19581">
    <property type="entry name" value="Glyoxalase_7"/>
    <property type="match status" value="1"/>
</dbReference>
<name>A0A2P7ANG0_9HYPH</name>
<dbReference type="InterPro" id="IPR037523">
    <property type="entry name" value="VOC_core"/>
</dbReference>
<organism evidence="5 6">
    <name type="scientific">Phyllobacterium endophyticum</name>
    <dbReference type="NCBI Taxonomy" id="1149773"/>
    <lineage>
        <taxon>Bacteria</taxon>
        <taxon>Pseudomonadati</taxon>
        <taxon>Pseudomonadota</taxon>
        <taxon>Alphaproteobacteria</taxon>
        <taxon>Hyphomicrobiales</taxon>
        <taxon>Phyllobacteriaceae</taxon>
        <taxon>Phyllobacterium</taxon>
    </lineage>
</organism>
<dbReference type="PROSITE" id="PS51819">
    <property type="entry name" value="VOC"/>
    <property type="match status" value="1"/>
</dbReference>
<sequence length="177" mass="20131">MRTFNDAKTIAKSLRQALKQKNIEISHSEGLELVAAGFGFDSWNVLSAKIENESPTTSVTASFGPAIPILRIFDVKKAKEFYLDFLGFTLDWEHRFGDNFPLYCQVSRSGLTLHLSEHSGDASPGARVFVRMKGIDALHKELHSKNYRFMKPDIEQQDWGREVMVIDPFSNRISFCE</sequence>
<dbReference type="CDD" id="cd08349">
    <property type="entry name" value="BLMA_like"/>
    <property type="match status" value="1"/>
</dbReference>
<dbReference type="OrthoDB" id="9803104at2"/>
<dbReference type="Gene3D" id="3.10.180.10">
    <property type="entry name" value="2,3-Dihydroxybiphenyl 1,2-Dioxygenase, domain 1"/>
    <property type="match status" value="1"/>
</dbReference>
<reference evidence="6" key="1">
    <citation type="submission" date="2017-11" db="EMBL/GenBank/DDBJ databases">
        <authorList>
            <person name="Kuznetsova I."/>
            <person name="Sazanova A."/>
            <person name="Chirak E."/>
            <person name="Safronova V."/>
            <person name="Willems A."/>
        </authorList>
    </citation>
    <scope>NUCLEOTIDE SEQUENCE [LARGE SCALE GENOMIC DNA]</scope>
    <source>
        <strain evidence="6">PEPV15</strain>
    </source>
</reference>
<dbReference type="EMBL" id="PGGN01000004">
    <property type="protein sequence ID" value="PSH55750.1"/>
    <property type="molecule type" value="Genomic_DNA"/>
</dbReference>
<comment type="similarity">
    <text evidence="1">Belongs to the bleomycin resistance protein family.</text>
</comment>
<dbReference type="GO" id="GO:0046677">
    <property type="term" value="P:response to antibiotic"/>
    <property type="evidence" value="ECO:0007669"/>
    <property type="project" value="UniProtKB-KW"/>
</dbReference>
<keyword evidence="3" id="KW-0046">Antibiotic resistance</keyword>
<dbReference type="SUPFAM" id="SSF54593">
    <property type="entry name" value="Glyoxalase/Bleomycin resistance protein/Dihydroxybiphenyl dioxygenase"/>
    <property type="match status" value="1"/>
</dbReference>
<keyword evidence="6" id="KW-1185">Reference proteome</keyword>
<dbReference type="AlphaFoldDB" id="A0A2P7ANG0"/>
<evidence type="ECO:0000256" key="1">
    <source>
        <dbReference type="ARBA" id="ARBA00011051"/>
    </source>
</evidence>
<gene>
    <name evidence="5" type="ORF">CU100_18920</name>
</gene>
<evidence type="ECO:0000256" key="2">
    <source>
        <dbReference type="ARBA" id="ARBA00021572"/>
    </source>
</evidence>
<protein>
    <recommendedName>
        <fullName evidence="2">Bleomycin resistance protein</fullName>
    </recommendedName>
</protein>
<evidence type="ECO:0000313" key="6">
    <source>
        <dbReference type="Proteomes" id="UP000241158"/>
    </source>
</evidence>
<dbReference type="Pfam" id="PF20066">
    <property type="entry name" value="Glyoxalase_8"/>
    <property type="match status" value="1"/>
</dbReference>
<dbReference type="InterPro" id="IPR029068">
    <property type="entry name" value="Glyas_Bleomycin-R_OHBP_Dase"/>
</dbReference>
<dbReference type="InterPro" id="IPR045517">
    <property type="entry name" value="Glyoxalase_8"/>
</dbReference>
<dbReference type="Proteomes" id="UP000241158">
    <property type="component" value="Unassembled WGS sequence"/>
</dbReference>
<dbReference type="InterPro" id="IPR000335">
    <property type="entry name" value="Bleomycin-R"/>
</dbReference>
<comment type="caution">
    <text evidence="5">The sequence shown here is derived from an EMBL/GenBank/DDBJ whole genome shotgun (WGS) entry which is preliminary data.</text>
</comment>
<evidence type="ECO:0000313" key="5">
    <source>
        <dbReference type="EMBL" id="PSH55750.1"/>
    </source>
</evidence>
<accession>A0A2P7ANG0</accession>
<dbReference type="RefSeq" id="WP_106718160.1">
    <property type="nucleotide sequence ID" value="NZ_JACHXT010000001.1"/>
</dbReference>
<feature type="domain" description="VOC" evidence="4">
    <location>
        <begin position="64"/>
        <end position="177"/>
    </location>
</feature>
<evidence type="ECO:0000256" key="3">
    <source>
        <dbReference type="ARBA" id="ARBA00023251"/>
    </source>
</evidence>
<evidence type="ECO:0000259" key="4">
    <source>
        <dbReference type="PROSITE" id="PS51819"/>
    </source>
</evidence>
<proteinExistence type="inferred from homology"/>